<dbReference type="Proteomes" id="UP000247727">
    <property type="component" value="Unassembled WGS sequence"/>
</dbReference>
<dbReference type="EMBL" id="QJTK01000004">
    <property type="protein sequence ID" value="PYF10599.1"/>
    <property type="molecule type" value="Genomic_DNA"/>
</dbReference>
<organism evidence="2 3">
    <name type="scientific">Rhodobacter viridis</name>
    <dbReference type="NCBI Taxonomy" id="1054202"/>
    <lineage>
        <taxon>Bacteria</taxon>
        <taxon>Pseudomonadati</taxon>
        <taxon>Pseudomonadota</taxon>
        <taxon>Alphaproteobacteria</taxon>
        <taxon>Rhodobacterales</taxon>
        <taxon>Rhodobacter group</taxon>
        <taxon>Rhodobacter</taxon>
    </lineage>
</organism>
<dbReference type="RefSeq" id="WP_110805128.1">
    <property type="nucleotide sequence ID" value="NZ_QJTK01000004.1"/>
</dbReference>
<keyword evidence="1" id="KW-1133">Transmembrane helix</keyword>
<feature type="transmembrane region" description="Helical" evidence="1">
    <location>
        <begin position="48"/>
        <end position="70"/>
    </location>
</feature>
<dbReference type="AlphaFoldDB" id="A0A318TZ94"/>
<sequence length="240" mass="25377">MDRKLLAPLTLIVALTFAGSPFLSEGFRGFTPSQFPVVADRWPVQPVGWAFSIWGAIYLWLIVGAGYGLVRAWRNPDWQEMRLALILSLAVGSFWITVANLQPVLATVMLIFMAATASAAFLRAPTGKGGAGLWAAGPVGLYAGWVTAACGVAIAITLGGQGVLTGQQAAYLSLTGVILAALIVVWRRPEVPSYAFGAGWALFGVIVSNARAGDWPVLSLAAGGLLLVTATLLLRRRKLQ</sequence>
<protein>
    <recommendedName>
        <fullName evidence="4">TspO/MBR related protein</fullName>
    </recommendedName>
</protein>
<feature type="transmembrane region" description="Helical" evidence="1">
    <location>
        <begin position="168"/>
        <end position="186"/>
    </location>
</feature>
<evidence type="ECO:0000313" key="3">
    <source>
        <dbReference type="Proteomes" id="UP000247727"/>
    </source>
</evidence>
<keyword evidence="1" id="KW-0812">Transmembrane</keyword>
<name>A0A318TZ94_9RHOB</name>
<comment type="caution">
    <text evidence="2">The sequence shown here is derived from an EMBL/GenBank/DDBJ whole genome shotgun (WGS) entry which is preliminary data.</text>
</comment>
<keyword evidence="3" id="KW-1185">Reference proteome</keyword>
<feature type="transmembrane region" description="Helical" evidence="1">
    <location>
        <begin position="134"/>
        <end position="156"/>
    </location>
</feature>
<gene>
    <name evidence="2" type="ORF">C8J30_10478</name>
</gene>
<proteinExistence type="predicted"/>
<feature type="transmembrane region" description="Helical" evidence="1">
    <location>
        <begin position="104"/>
        <end position="122"/>
    </location>
</feature>
<evidence type="ECO:0008006" key="4">
    <source>
        <dbReference type="Google" id="ProtNLM"/>
    </source>
</evidence>
<evidence type="ECO:0000256" key="1">
    <source>
        <dbReference type="SAM" id="Phobius"/>
    </source>
</evidence>
<accession>A0A318TZ94</accession>
<evidence type="ECO:0000313" key="2">
    <source>
        <dbReference type="EMBL" id="PYF10599.1"/>
    </source>
</evidence>
<feature type="transmembrane region" description="Helical" evidence="1">
    <location>
        <begin position="216"/>
        <end position="234"/>
    </location>
</feature>
<feature type="transmembrane region" description="Helical" evidence="1">
    <location>
        <begin position="82"/>
        <end position="98"/>
    </location>
</feature>
<feature type="transmembrane region" description="Helical" evidence="1">
    <location>
        <begin position="193"/>
        <end position="210"/>
    </location>
</feature>
<reference evidence="2 3" key="1">
    <citation type="submission" date="2018-06" db="EMBL/GenBank/DDBJ databases">
        <title>Genomic Encyclopedia of Type Strains, Phase III (KMG-III): the genomes of soil and plant-associated and newly described type strains.</title>
        <authorList>
            <person name="Whitman W."/>
        </authorList>
    </citation>
    <scope>NUCLEOTIDE SEQUENCE [LARGE SCALE GENOMIC DNA]</scope>
    <source>
        <strain evidence="2 3">JA737</strain>
    </source>
</reference>
<keyword evidence="1" id="KW-0472">Membrane</keyword>
<dbReference type="OrthoDB" id="5189031at2"/>